<dbReference type="InterPro" id="IPR028994">
    <property type="entry name" value="Integrin_alpha_N"/>
</dbReference>
<name>A0AAE9ZU62_9BACT</name>
<gene>
    <name evidence="2" type="ORF">PXH66_12385</name>
</gene>
<sequence length="388" mass="43055">MPPLDYDPIPIGAPATSFERPMVTHLQVADLDQDGLPDIVYAEASTHTVRWIRQAPHGKFTEVVLADSILGPVHVWVGDINADGFRDVAVASMGQIFPTNDRIGAVVVLENLNNRDFRRRTLLDQTARVTDVRGANLSGHSDGRLDLVVAQFGYAQGETRWMKNEGDWHFTDHIVNRLSGAVHAPVADFDGDRRLDFATLISQEWEEVHLFRNLGQNQYLETIVWGSTNEDYGSSGLEVADVNRDGRPDLIYTNGDGFDYPIPGGRPWHGIQWLENQGDGRFAFRRVGEMTGAYSPRAADLDSDGDMDLIAVSCFADWSSPRAVSMMAWINEGNERFHPVVLAHSPTHLVTADVGDLDGDGVPEIVTGGMYAFPPFPAPHNVTLWRRR</sequence>
<evidence type="ECO:0000313" key="3">
    <source>
        <dbReference type="Proteomes" id="UP001218638"/>
    </source>
</evidence>
<keyword evidence="3" id="KW-1185">Reference proteome</keyword>
<dbReference type="Gene3D" id="2.130.10.130">
    <property type="entry name" value="Integrin alpha, N-terminal"/>
    <property type="match status" value="3"/>
</dbReference>
<reference evidence="2" key="1">
    <citation type="submission" date="2023-03" db="EMBL/GenBank/DDBJ databases">
        <title>Lomoglobus Profundus gen. nov., sp. nov., a novel member of the phylum Verrucomicrobia, isolated from deep-marine sediment of South China Sea.</title>
        <authorList>
            <person name="Ahmad T."/>
            <person name="Ishaq S.E."/>
            <person name="Wang F."/>
        </authorList>
    </citation>
    <scope>NUCLEOTIDE SEQUENCE</scope>
    <source>
        <strain evidence="2">LMO-M01</strain>
    </source>
</reference>
<keyword evidence="1" id="KW-0732">Signal</keyword>
<protein>
    <submittedName>
        <fullName evidence="2">VCBS repeat-containing protein</fullName>
    </submittedName>
</protein>
<evidence type="ECO:0000313" key="2">
    <source>
        <dbReference type="EMBL" id="WED63129.1"/>
    </source>
</evidence>
<evidence type="ECO:0000256" key="1">
    <source>
        <dbReference type="ARBA" id="ARBA00022729"/>
    </source>
</evidence>
<dbReference type="InterPro" id="IPR013517">
    <property type="entry name" value="FG-GAP"/>
</dbReference>
<accession>A0AAE9ZU62</accession>
<dbReference type="Proteomes" id="UP001218638">
    <property type="component" value="Chromosome"/>
</dbReference>
<dbReference type="SUPFAM" id="SSF69318">
    <property type="entry name" value="Integrin alpha N-terminal domain"/>
    <property type="match status" value="1"/>
</dbReference>
<dbReference type="PANTHER" id="PTHR45460:SF2">
    <property type="entry name" value="ALPHA 1,3 GLUCANASE, GH71 FAMILY (EUROFUNG)"/>
    <property type="match status" value="1"/>
</dbReference>
<organism evidence="2 3">
    <name type="scientific">Synoicihabitans lomoniglobus</name>
    <dbReference type="NCBI Taxonomy" id="2909285"/>
    <lineage>
        <taxon>Bacteria</taxon>
        <taxon>Pseudomonadati</taxon>
        <taxon>Verrucomicrobiota</taxon>
        <taxon>Opitutia</taxon>
        <taxon>Opitutales</taxon>
        <taxon>Opitutaceae</taxon>
        <taxon>Synoicihabitans</taxon>
    </lineage>
</organism>
<dbReference type="PANTHER" id="PTHR45460">
    <property type="entry name" value="SIMILAR TO CYSTEINE PROTEINASE"/>
    <property type="match status" value="1"/>
</dbReference>
<proteinExistence type="predicted"/>
<dbReference type="KEGG" id="slom:PXH66_12385"/>
<dbReference type="AlphaFoldDB" id="A0AAE9ZU62"/>
<dbReference type="Pfam" id="PF13517">
    <property type="entry name" value="FG-GAP_3"/>
    <property type="match status" value="3"/>
</dbReference>
<dbReference type="EMBL" id="CP119075">
    <property type="protein sequence ID" value="WED63129.1"/>
    <property type="molecule type" value="Genomic_DNA"/>
</dbReference>
<dbReference type="RefSeq" id="WP_330927544.1">
    <property type="nucleotide sequence ID" value="NZ_CP119075.1"/>
</dbReference>